<evidence type="ECO:0000313" key="9">
    <source>
        <dbReference type="Proteomes" id="UP000517892"/>
    </source>
</evidence>
<organism evidence="8 9">
    <name type="scientific">Centropus unirufus</name>
    <dbReference type="NCBI Taxonomy" id="1118519"/>
    <lineage>
        <taxon>Eukaryota</taxon>
        <taxon>Metazoa</taxon>
        <taxon>Chordata</taxon>
        <taxon>Craniata</taxon>
        <taxon>Vertebrata</taxon>
        <taxon>Euteleostomi</taxon>
        <taxon>Archelosauria</taxon>
        <taxon>Archosauria</taxon>
        <taxon>Dinosauria</taxon>
        <taxon>Saurischia</taxon>
        <taxon>Theropoda</taxon>
        <taxon>Coelurosauria</taxon>
        <taxon>Aves</taxon>
        <taxon>Neognathae</taxon>
        <taxon>Neoaves</taxon>
        <taxon>Otidimorphae</taxon>
        <taxon>Cuculiformes</taxon>
        <taxon>Centropidae</taxon>
        <taxon>Centropus</taxon>
    </lineage>
</organism>
<evidence type="ECO:0000256" key="6">
    <source>
        <dbReference type="ARBA" id="ARBA00022840"/>
    </source>
</evidence>
<dbReference type="OrthoDB" id="9395848at2759"/>
<evidence type="ECO:0000313" key="8">
    <source>
        <dbReference type="EMBL" id="NWR82209.1"/>
    </source>
</evidence>
<keyword evidence="6" id="KW-0067">ATP-binding</keyword>
<keyword evidence="5 8" id="KW-0418">Kinase</keyword>
<dbReference type="GO" id="GO:0004674">
    <property type="term" value="F:protein serine/threonine kinase activity"/>
    <property type="evidence" value="ECO:0007669"/>
    <property type="project" value="UniProtKB-KW"/>
</dbReference>
<dbReference type="GO" id="GO:0005524">
    <property type="term" value="F:ATP binding"/>
    <property type="evidence" value="ECO:0007669"/>
    <property type="project" value="UniProtKB-KW"/>
</dbReference>
<evidence type="ECO:0000256" key="4">
    <source>
        <dbReference type="ARBA" id="ARBA00022741"/>
    </source>
</evidence>
<keyword evidence="4" id="KW-0547">Nucleotide-binding</keyword>
<sequence length="73" mass="7872">RVPPAARELVLALLCARERRLGRGGARDFRQVALFAGLRWGALRRSRPPFAPSAAGAADTGNFDVLDESLSQP</sequence>
<dbReference type="InterPro" id="IPR000961">
    <property type="entry name" value="AGC-kinase_C"/>
</dbReference>
<dbReference type="GO" id="GO:0031032">
    <property type="term" value="P:actomyosin structure organization"/>
    <property type="evidence" value="ECO:0007669"/>
    <property type="project" value="TreeGrafter"/>
</dbReference>
<dbReference type="Gene3D" id="1.10.510.10">
    <property type="entry name" value="Transferase(Phosphotransferase) domain 1"/>
    <property type="match status" value="1"/>
</dbReference>
<dbReference type="EMBL" id="VYZI01004322">
    <property type="protein sequence ID" value="NWR82209.1"/>
    <property type="molecule type" value="Genomic_DNA"/>
</dbReference>
<dbReference type="InterPro" id="IPR050839">
    <property type="entry name" value="Rho-assoc_Ser/Thr_Kinase"/>
</dbReference>
<dbReference type="PANTHER" id="PTHR22988">
    <property type="entry name" value="MYOTONIC DYSTROPHY S/T KINASE-RELATED"/>
    <property type="match status" value="1"/>
</dbReference>
<evidence type="ECO:0000256" key="5">
    <source>
        <dbReference type="ARBA" id="ARBA00022777"/>
    </source>
</evidence>
<dbReference type="EC" id="2.7.11.1" evidence="1"/>
<dbReference type="AlphaFoldDB" id="A0A7K5AF47"/>
<keyword evidence="3" id="KW-0808">Transferase</keyword>
<feature type="non-terminal residue" evidence="8">
    <location>
        <position position="1"/>
    </location>
</feature>
<gene>
    <name evidence="8" type="primary">Dmpk</name>
    <name evidence="8" type="ORF">CENUNI_R15178</name>
</gene>
<feature type="non-terminal residue" evidence="8">
    <location>
        <position position="73"/>
    </location>
</feature>
<dbReference type="GO" id="GO:0005737">
    <property type="term" value="C:cytoplasm"/>
    <property type="evidence" value="ECO:0007669"/>
    <property type="project" value="TreeGrafter"/>
</dbReference>
<proteinExistence type="predicted"/>
<evidence type="ECO:0000256" key="2">
    <source>
        <dbReference type="ARBA" id="ARBA00022527"/>
    </source>
</evidence>
<dbReference type="PANTHER" id="PTHR22988:SF79">
    <property type="entry name" value="LOW QUALITY PROTEIN: MYOTONIN-PROTEIN KINASE"/>
    <property type="match status" value="1"/>
</dbReference>
<evidence type="ECO:0000256" key="1">
    <source>
        <dbReference type="ARBA" id="ARBA00012513"/>
    </source>
</evidence>
<dbReference type="Proteomes" id="UP000517892">
    <property type="component" value="Unassembled WGS sequence"/>
</dbReference>
<dbReference type="Gene3D" id="3.30.200.20">
    <property type="entry name" value="Phosphorylase Kinase, domain 1"/>
    <property type="match status" value="1"/>
</dbReference>
<evidence type="ECO:0000259" key="7">
    <source>
        <dbReference type="PROSITE" id="PS51285"/>
    </source>
</evidence>
<name>A0A7K5AF47_9AVES</name>
<keyword evidence="9" id="KW-1185">Reference proteome</keyword>
<accession>A0A7K5AF47</accession>
<dbReference type="GO" id="GO:0005856">
    <property type="term" value="C:cytoskeleton"/>
    <property type="evidence" value="ECO:0007669"/>
    <property type="project" value="TreeGrafter"/>
</dbReference>
<evidence type="ECO:0000256" key="3">
    <source>
        <dbReference type="ARBA" id="ARBA00022679"/>
    </source>
</evidence>
<feature type="domain" description="AGC-kinase C-terminal" evidence="7">
    <location>
        <begin position="36"/>
        <end position="73"/>
    </location>
</feature>
<reference evidence="8 9" key="1">
    <citation type="submission" date="2019-09" db="EMBL/GenBank/DDBJ databases">
        <title>Bird 10,000 Genomes (B10K) Project - Family phase.</title>
        <authorList>
            <person name="Zhang G."/>
        </authorList>
    </citation>
    <scope>NUCLEOTIDE SEQUENCE [LARGE SCALE GENOMIC DNA]</scope>
    <source>
        <strain evidence="8">B10K-DU-017-25</strain>
        <tissue evidence="8">Mixed tissue sample</tissue>
    </source>
</reference>
<dbReference type="PROSITE" id="PS51285">
    <property type="entry name" value="AGC_KINASE_CTER"/>
    <property type="match status" value="1"/>
</dbReference>
<protein>
    <recommendedName>
        <fullName evidence="1">non-specific serine/threonine protein kinase</fullName>
        <ecNumber evidence="1">2.7.11.1</ecNumber>
    </recommendedName>
</protein>
<comment type="caution">
    <text evidence="8">The sequence shown here is derived from an EMBL/GenBank/DDBJ whole genome shotgun (WGS) entry which is preliminary data.</text>
</comment>
<keyword evidence="2" id="KW-0723">Serine/threonine-protein kinase</keyword>